<evidence type="ECO:0000313" key="2">
    <source>
        <dbReference type="EMBL" id="OGZ84718.1"/>
    </source>
</evidence>
<proteinExistence type="predicted"/>
<feature type="transmembrane region" description="Helical" evidence="1">
    <location>
        <begin position="83"/>
        <end position="108"/>
    </location>
</feature>
<accession>A0A1G2JEM0</accession>
<organism evidence="2 3">
    <name type="scientific">Candidatus Staskawiczbacteria bacterium RIFOXYC1_FULL_38_18</name>
    <dbReference type="NCBI Taxonomy" id="1802229"/>
    <lineage>
        <taxon>Bacteria</taxon>
        <taxon>Candidatus Staskawicziibacteriota</taxon>
    </lineage>
</organism>
<evidence type="ECO:0000256" key="1">
    <source>
        <dbReference type="SAM" id="Phobius"/>
    </source>
</evidence>
<keyword evidence="1" id="KW-0472">Membrane</keyword>
<sequence length="112" mass="11810">MIANKILGYALLIIGLIIIFGAMWQSYSIFTAKDSVPLVFIVPAPIQQKSGGAQDSQAMINEAVKTQLNQIISPESITKILNLGAWSIFAGILILGGGVISGIGVKLVNGKQ</sequence>
<dbReference type="STRING" id="1802229.A2401_01575"/>
<evidence type="ECO:0000313" key="3">
    <source>
        <dbReference type="Proteomes" id="UP000177751"/>
    </source>
</evidence>
<protein>
    <submittedName>
        <fullName evidence="2">Uncharacterized protein</fullName>
    </submittedName>
</protein>
<dbReference type="Proteomes" id="UP000177751">
    <property type="component" value="Unassembled WGS sequence"/>
</dbReference>
<dbReference type="AlphaFoldDB" id="A0A1G2JEM0"/>
<name>A0A1G2JEM0_9BACT</name>
<gene>
    <name evidence="2" type="ORF">A2401_01575</name>
</gene>
<feature type="transmembrane region" description="Helical" evidence="1">
    <location>
        <begin position="7"/>
        <end position="27"/>
    </location>
</feature>
<reference evidence="2 3" key="1">
    <citation type="journal article" date="2016" name="Nat. Commun.">
        <title>Thousands of microbial genomes shed light on interconnected biogeochemical processes in an aquifer system.</title>
        <authorList>
            <person name="Anantharaman K."/>
            <person name="Brown C.T."/>
            <person name="Hug L.A."/>
            <person name="Sharon I."/>
            <person name="Castelle C.J."/>
            <person name="Probst A.J."/>
            <person name="Thomas B.C."/>
            <person name="Singh A."/>
            <person name="Wilkins M.J."/>
            <person name="Karaoz U."/>
            <person name="Brodie E.L."/>
            <person name="Williams K.H."/>
            <person name="Hubbard S.S."/>
            <person name="Banfield J.F."/>
        </authorList>
    </citation>
    <scope>NUCLEOTIDE SEQUENCE [LARGE SCALE GENOMIC DNA]</scope>
</reference>
<comment type="caution">
    <text evidence="2">The sequence shown here is derived from an EMBL/GenBank/DDBJ whole genome shotgun (WGS) entry which is preliminary data.</text>
</comment>
<keyword evidence="1" id="KW-0812">Transmembrane</keyword>
<dbReference type="EMBL" id="MHPP01000014">
    <property type="protein sequence ID" value="OGZ84718.1"/>
    <property type="molecule type" value="Genomic_DNA"/>
</dbReference>
<keyword evidence="1" id="KW-1133">Transmembrane helix</keyword>